<dbReference type="Proteomes" id="UP000588112">
    <property type="component" value="Unassembled WGS sequence"/>
</dbReference>
<gene>
    <name evidence="3" type="ORF">BJ981_000828</name>
</gene>
<sequence length="389" mass="43136">MLNYFDDYSADLALSMALDMGANMDEIDRTCKVLRDEGTPDGLDFSRAFFHAWVSAGDRLWNAAQRDEEAGHRLSASEKYRRATIMYLTGERMPEHHYPARAHAYERVLAGFSKYVELGSVNCEKVAVPYQGSILPALMVRADVDGPAPCLVHFNGLDGLKEFLFLTGFGQALARRGVSVLFVDNPGVGEALRKHGLHNFPEAEIPASACIDYLQTRADVDPERIGMAALSMGGHHAPRATAFEPRIKCCIAWGANYDWGAQFRKRVEGAGTEKSVPHIFEHVMWVLGQNTIEDCLKVADGFTLRGVLDRITVPILITHGENDRQITVDKAVSTYEDCVNSPRRELRIFTAEEGGEQHCHIGNMSLGTDFMADWAADVFDSIRARPAVT</sequence>
<organism evidence="3 4">
    <name type="scientific">Sphaerisporangium krabiense</name>
    <dbReference type="NCBI Taxonomy" id="763782"/>
    <lineage>
        <taxon>Bacteria</taxon>
        <taxon>Bacillati</taxon>
        <taxon>Actinomycetota</taxon>
        <taxon>Actinomycetes</taxon>
        <taxon>Streptosporangiales</taxon>
        <taxon>Streptosporangiaceae</taxon>
        <taxon>Sphaerisporangium</taxon>
    </lineage>
</organism>
<keyword evidence="4" id="KW-1185">Reference proteome</keyword>
<evidence type="ECO:0000313" key="4">
    <source>
        <dbReference type="Proteomes" id="UP000588112"/>
    </source>
</evidence>
<dbReference type="PANTHER" id="PTHR22946:SF12">
    <property type="entry name" value="CONIDIAL PIGMENT BIOSYNTHESIS PROTEIN AYG1 (AFU_ORTHOLOGUE AFUA_2G17550)"/>
    <property type="match status" value="1"/>
</dbReference>
<evidence type="ECO:0000313" key="3">
    <source>
        <dbReference type="EMBL" id="MBB5625129.1"/>
    </source>
</evidence>
<comment type="caution">
    <text evidence="3">The sequence shown here is derived from an EMBL/GenBank/DDBJ whole genome shotgun (WGS) entry which is preliminary data.</text>
</comment>
<dbReference type="InterPro" id="IPR029058">
    <property type="entry name" value="AB_hydrolase_fold"/>
</dbReference>
<reference evidence="3 4" key="1">
    <citation type="submission" date="2020-08" db="EMBL/GenBank/DDBJ databases">
        <title>Sequencing the genomes of 1000 actinobacteria strains.</title>
        <authorList>
            <person name="Klenk H.-P."/>
        </authorList>
    </citation>
    <scope>NUCLEOTIDE SEQUENCE [LARGE SCALE GENOMIC DNA]</scope>
    <source>
        <strain evidence="3 4">DSM 45790</strain>
    </source>
</reference>
<dbReference type="GO" id="GO:0016787">
    <property type="term" value="F:hydrolase activity"/>
    <property type="evidence" value="ECO:0007669"/>
    <property type="project" value="UniProtKB-KW"/>
</dbReference>
<dbReference type="PANTHER" id="PTHR22946">
    <property type="entry name" value="DIENELACTONE HYDROLASE DOMAIN-CONTAINING PROTEIN-RELATED"/>
    <property type="match status" value="1"/>
</dbReference>
<proteinExistence type="inferred from homology"/>
<dbReference type="Pfam" id="PF06500">
    <property type="entry name" value="FrsA-like"/>
    <property type="match status" value="1"/>
</dbReference>
<keyword evidence="2 3" id="KW-0378">Hydrolase</keyword>
<dbReference type="Gene3D" id="3.40.50.1820">
    <property type="entry name" value="alpha/beta hydrolase"/>
    <property type="match status" value="1"/>
</dbReference>
<protein>
    <submittedName>
        <fullName evidence="3">Dienelactone hydrolase</fullName>
    </submittedName>
</protein>
<dbReference type="EMBL" id="JACHBR010000001">
    <property type="protein sequence ID" value="MBB5625129.1"/>
    <property type="molecule type" value="Genomic_DNA"/>
</dbReference>
<evidence type="ECO:0000256" key="1">
    <source>
        <dbReference type="ARBA" id="ARBA00008645"/>
    </source>
</evidence>
<name>A0A7W8Z0B9_9ACTN</name>
<dbReference type="SUPFAM" id="SSF53474">
    <property type="entry name" value="alpha/beta-Hydrolases"/>
    <property type="match status" value="1"/>
</dbReference>
<accession>A0A7W8Z0B9</accession>
<comment type="similarity">
    <text evidence="1">Belongs to the AB hydrolase superfamily.</text>
</comment>
<dbReference type="RefSeq" id="WP_184608396.1">
    <property type="nucleotide sequence ID" value="NZ_BOOS01000078.1"/>
</dbReference>
<evidence type="ECO:0000256" key="2">
    <source>
        <dbReference type="ARBA" id="ARBA00022801"/>
    </source>
</evidence>
<dbReference type="InterPro" id="IPR050261">
    <property type="entry name" value="FrsA_esterase"/>
</dbReference>
<dbReference type="AlphaFoldDB" id="A0A7W8Z0B9"/>
<dbReference type="InterPro" id="IPR010520">
    <property type="entry name" value="FrsA-like"/>
</dbReference>
<dbReference type="Gene3D" id="1.20.1440.110">
    <property type="entry name" value="acylaminoacyl peptidase"/>
    <property type="match status" value="1"/>
</dbReference>